<dbReference type="PANTHER" id="PTHR30469:SF36">
    <property type="entry name" value="BLL3903 PROTEIN"/>
    <property type="match status" value="1"/>
</dbReference>
<dbReference type="AlphaFoldDB" id="A0A0A2W3T7"/>
<keyword evidence="4" id="KW-0997">Cell inner membrane</keyword>
<dbReference type="InterPro" id="IPR006143">
    <property type="entry name" value="RND_pump_MFP"/>
</dbReference>
<proteinExistence type="predicted"/>
<evidence type="ECO:0000256" key="2">
    <source>
        <dbReference type="ARBA" id="ARBA00022448"/>
    </source>
</evidence>
<dbReference type="Pfam" id="PF25917">
    <property type="entry name" value="BSH_RND"/>
    <property type="match status" value="1"/>
</dbReference>
<feature type="domain" description="Multidrug resistance protein MdtA-like C-terminal permuted SH3" evidence="9">
    <location>
        <begin position="297"/>
        <end position="355"/>
    </location>
</feature>
<feature type="domain" description="Multidrug resistance protein MdtA-like alpha-helical hairpin" evidence="6">
    <location>
        <begin position="108"/>
        <end position="176"/>
    </location>
</feature>
<evidence type="ECO:0000313" key="11">
    <source>
        <dbReference type="Proteomes" id="UP000030106"/>
    </source>
</evidence>
<dbReference type="Proteomes" id="UP000030106">
    <property type="component" value="Unassembled WGS sequence"/>
</dbReference>
<comment type="subcellular location">
    <subcellularLocation>
        <location evidence="1">Cell membrane</location>
    </subcellularLocation>
</comment>
<evidence type="ECO:0000259" key="7">
    <source>
        <dbReference type="Pfam" id="PF25917"/>
    </source>
</evidence>
<dbReference type="InterPro" id="IPR058627">
    <property type="entry name" value="MdtA-like_C"/>
</dbReference>
<dbReference type="SUPFAM" id="SSF111369">
    <property type="entry name" value="HlyD-like secretion proteins"/>
    <property type="match status" value="1"/>
</dbReference>
<organism evidence="10 11">
    <name type="scientific">Beauveria bassiana D1-5</name>
    <dbReference type="NCBI Taxonomy" id="1245745"/>
    <lineage>
        <taxon>Eukaryota</taxon>
        <taxon>Fungi</taxon>
        <taxon>Dikarya</taxon>
        <taxon>Ascomycota</taxon>
        <taxon>Pezizomycotina</taxon>
        <taxon>Sordariomycetes</taxon>
        <taxon>Hypocreomycetidae</taxon>
        <taxon>Hypocreales</taxon>
        <taxon>Cordycipitaceae</taxon>
        <taxon>Beauveria</taxon>
    </lineage>
</organism>
<dbReference type="GO" id="GO:0015562">
    <property type="term" value="F:efflux transmembrane transporter activity"/>
    <property type="evidence" value="ECO:0007669"/>
    <property type="project" value="TreeGrafter"/>
</dbReference>
<evidence type="ECO:0000256" key="5">
    <source>
        <dbReference type="ARBA" id="ARBA00023136"/>
    </source>
</evidence>
<reference evidence="10 11" key="1">
    <citation type="submission" date="2012-10" db="EMBL/GenBank/DDBJ databases">
        <title>Genome sequencing and analysis of entomopathogenic fungi Beauveria bassiana D1-5.</title>
        <authorList>
            <person name="Li Q."/>
            <person name="Wang L."/>
            <person name="Zhang Z."/>
            <person name="Wang Q."/>
            <person name="Ren J."/>
            <person name="Wang M."/>
            <person name="Xu W."/>
            <person name="Wang J."/>
            <person name="Lu Y."/>
            <person name="Du Q."/>
            <person name="Sun Z."/>
        </authorList>
    </citation>
    <scope>NUCLEOTIDE SEQUENCE [LARGE SCALE GENOMIC DNA]</scope>
    <source>
        <strain evidence="10 11">D1-5</strain>
    </source>
</reference>
<keyword evidence="5" id="KW-0472">Membrane</keyword>
<evidence type="ECO:0000256" key="3">
    <source>
        <dbReference type="ARBA" id="ARBA00022475"/>
    </source>
</evidence>
<dbReference type="InterPro" id="IPR058625">
    <property type="entry name" value="MdtA-like_BSH"/>
</dbReference>
<dbReference type="Gene3D" id="1.10.287.470">
    <property type="entry name" value="Helix hairpin bin"/>
    <property type="match status" value="1"/>
</dbReference>
<evidence type="ECO:0000313" key="10">
    <source>
        <dbReference type="EMBL" id="KGQ13317.1"/>
    </source>
</evidence>
<dbReference type="Gene3D" id="2.40.420.20">
    <property type="match status" value="1"/>
</dbReference>
<evidence type="ECO:0000259" key="9">
    <source>
        <dbReference type="Pfam" id="PF25967"/>
    </source>
</evidence>
<feature type="domain" description="Multidrug resistance protein MdtA-like beta-barrel" evidence="8">
    <location>
        <begin position="213"/>
        <end position="293"/>
    </location>
</feature>
<comment type="caution">
    <text evidence="10">The sequence shown here is derived from an EMBL/GenBank/DDBJ whole genome shotgun (WGS) entry which is preliminary data.</text>
</comment>
<feature type="domain" description="Multidrug resistance protein MdtA-like barrel-sandwich hybrid" evidence="7">
    <location>
        <begin position="66"/>
        <end position="208"/>
    </location>
</feature>
<dbReference type="EMBL" id="ANFO01000044">
    <property type="protein sequence ID" value="KGQ13317.1"/>
    <property type="molecule type" value="Genomic_DNA"/>
</dbReference>
<dbReference type="Pfam" id="PF25944">
    <property type="entry name" value="Beta-barrel_RND"/>
    <property type="match status" value="1"/>
</dbReference>
<evidence type="ECO:0000259" key="6">
    <source>
        <dbReference type="Pfam" id="PF25876"/>
    </source>
</evidence>
<dbReference type="STRING" id="1245745.A0A0A2W3T7"/>
<evidence type="ECO:0000259" key="8">
    <source>
        <dbReference type="Pfam" id="PF25944"/>
    </source>
</evidence>
<gene>
    <name evidence="10" type="ORF">BBAD15_g853</name>
</gene>
<accession>A0A0A2W3T7</accession>
<dbReference type="Pfam" id="PF25967">
    <property type="entry name" value="RND-MFP_C"/>
    <property type="match status" value="1"/>
</dbReference>
<keyword evidence="3" id="KW-1003">Cell membrane</keyword>
<dbReference type="HOGENOM" id="CLU_018816_2_0_1"/>
<dbReference type="Gene3D" id="2.40.50.100">
    <property type="match status" value="1"/>
</dbReference>
<dbReference type="InterPro" id="IPR058626">
    <property type="entry name" value="MdtA-like_b-barrel"/>
</dbReference>
<dbReference type="PANTHER" id="PTHR30469">
    <property type="entry name" value="MULTIDRUG RESISTANCE PROTEIN MDTA"/>
    <property type="match status" value="1"/>
</dbReference>
<dbReference type="NCBIfam" id="TIGR01730">
    <property type="entry name" value="RND_mfp"/>
    <property type="match status" value="1"/>
</dbReference>
<name>A0A0A2W3T7_BEABA</name>
<dbReference type="GO" id="GO:1990281">
    <property type="term" value="C:efflux pump complex"/>
    <property type="evidence" value="ECO:0007669"/>
    <property type="project" value="TreeGrafter"/>
</dbReference>
<dbReference type="Gene3D" id="2.40.30.170">
    <property type="match status" value="1"/>
</dbReference>
<dbReference type="Pfam" id="PF25876">
    <property type="entry name" value="HH_MFP_RND"/>
    <property type="match status" value="1"/>
</dbReference>
<sequence length="375" mass="39454">MNIKWSKKGLAMACVLAGAAGLWLYSQNSSPATQKKTAAPKVSLVAAVSKTLPLTFSTQGHLVSLNEVDIRAQITSPVSQVAFHEGDFVKQGQLLFVLDDAEEQAALGHAQAQLGVIKAELDKANRDLSRGQPLLKTHYISSSDWDALVSAQQQAAAQYKSAQDDIHTAQAQLAYTRIYAPVSGKTGALNVHIGSLAQPSSTLPMVSINQFDPIGAEFTLPEQDLNAVVAAQHQGPVDVQVTDAGGKPVTGTLSFIDNTVSQDSGTVNFKAHFANGENQLWPGAYLNITVSAGSTPNVVVLPPQAVQDGPDGHFVYVIDAQMHAATQPVTLLRIQQQMAVVSGIQPGMKVVLEGANALRPGMLVKVVNAPAGSAS</sequence>
<dbReference type="InterPro" id="IPR058624">
    <property type="entry name" value="MdtA-like_HH"/>
</dbReference>
<evidence type="ECO:0000256" key="4">
    <source>
        <dbReference type="ARBA" id="ARBA00022519"/>
    </source>
</evidence>
<protein>
    <submittedName>
        <fullName evidence="10">Multidrug resistance protein MdtA</fullName>
    </submittedName>
</protein>
<evidence type="ECO:0000256" key="1">
    <source>
        <dbReference type="ARBA" id="ARBA00004236"/>
    </source>
</evidence>
<keyword evidence="2" id="KW-0813">Transport</keyword>